<evidence type="ECO:0000313" key="7">
    <source>
        <dbReference type="EMBL" id="EKN62618.1"/>
    </source>
</evidence>
<dbReference type="GO" id="GO:0003700">
    <property type="term" value="F:DNA-binding transcription factor activity"/>
    <property type="evidence" value="ECO:0007669"/>
    <property type="project" value="TreeGrafter"/>
</dbReference>
<reference evidence="7 8" key="1">
    <citation type="journal article" date="2012" name="Front. Microbiol.">
        <title>Redundancy and modularity in membrane-associated dissimilatory nitrate reduction in Bacillus.</title>
        <authorList>
            <person name="Heylen K."/>
            <person name="Keltjens J."/>
        </authorList>
    </citation>
    <scope>NUCLEOTIDE SEQUENCE [LARGE SCALE GENOMIC DNA]</scope>
    <source>
        <strain evidence="8">LMG 21833T</strain>
    </source>
</reference>
<dbReference type="EMBL" id="AJLS01000183">
    <property type="protein sequence ID" value="EKN62618.1"/>
    <property type="molecule type" value="Genomic_DNA"/>
</dbReference>
<evidence type="ECO:0000256" key="3">
    <source>
        <dbReference type="ARBA" id="ARBA00023159"/>
    </source>
</evidence>
<dbReference type="Pfam" id="PF00027">
    <property type="entry name" value="cNMP_binding"/>
    <property type="match status" value="1"/>
</dbReference>
<dbReference type="Gene3D" id="1.10.10.10">
    <property type="entry name" value="Winged helix-like DNA-binding domain superfamily/Winged helix DNA-binding domain"/>
    <property type="match status" value="1"/>
</dbReference>
<dbReference type="InterPro" id="IPR000595">
    <property type="entry name" value="cNMP-bd_dom"/>
</dbReference>
<dbReference type="InterPro" id="IPR014710">
    <property type="entry name" value="RmlC-like_jellyroll"/>
</dbReference>
<dbReference type="InterPro" id="IPR012318">
    <property type="entry name" value="HTH_CRP"/>
</dbReference>
<gene>
    <name evidence="7" type="ORF">BABA_25181</name>
</gene>
<dbReference type="PROSITE" id="PS51063">
    <property type="entry name" value="HTH_CRP_2"/>
    <property type="match status" value="1"/>
</dbReference>
<keyword evidence="4" id="KW-0804">Transcription</keyword>
<proteinExistence type="predicted"/>
<comment type="caution">
    <text evidence="7">The sequence shown here is derived from an EMBL/GenBank/DDBJ whole genome shotgun (WGS) entry which is preliminary data.</text>
</comment>
<dbReference type="GO" id="GO:0005829">
    <property type="term" value="C:cytosol"/>
    <property type="evidence" value="ECO:0007669"/>
    <property type="project" value="TreeGrafter"/>
</dbReference>
<keyword evidence="3" id="KW-0010">Activator</keyword>
<feature type="domain" description="HTH crp-type" evidence="6">
    <location>
        <begin position="133"/>
        <end position="199"/>
    </location>
</feature>
<dbReference type="SUPFAM" id="SSF51206">
    <property type="entry name" value="cAMP-binding domain-like"/>
    <property type="match status" value="1"/>
</dbReference>
<dbReference type="RefSeq" id="WP_007088025.1">
    <property type="nucleotide sequence ID" value="NZ_AJLS01000183.1"/>
</dbReference>
<keyword evidence="8" id="KW-1185">Reference proteome</keyword>
<dbReference type="InterPro" id="IPR018490">
    <property type="entry name" value="cNMP-bd_dom_sf"/>
</dbReference>
<dbReference type="STRING" id="1117379.BABA_25181"/>
<dbReference type="GO" id="GO:0003677">
    <property type="term" value="F:DNA binding"/>
    <property type="evidence" value="ECO:0007669"/>
    <property type="project" value="UniProtKB-KW"/>
</dbReference>
<keyword evidence="1" id="KW-0805">Transcription regulation</keyword>
<dbReference type="SUPFAM" id="SSF46785">
    <property type="entry name" value="Winged helix' DNA-binding domain"/>
    <property type="match status" value="1"/>
</dbReference>
<sequence>MNNNELSWDSFIAMGYGEKKVYKKKEILFHPGEIGKGFYYLLAGEVKISVISREGHERDIDYVTPGELIGVQGMQNEPYTYTAKATISSTVYFFSNLMFNQLCAKLPEAASVRTNSLIMKVRLLAESINILTAPAEYRLAHFLYGLYLKKEDPKIKISRTSLGHFIGTSRITVYKIIRQLEQDGLIEINKGYIYLLDINKLKTFLESSLQPSHQACHTKN</sequence>
<dbReference type="eggNOG" id="COG0664">
    <property type="taxonomic scope" value="Bacteria"/>
</dbReference>
<name>K6D3K1_9BACI</name>
<dbReference type="InterPro" id="IPR036390">
    <property type="entry name" value="WH_DNA-bd_sf"/>
</dbReference>
<evidence type="ECO:0000256" key="1">
    <source>
        <dbReference type="ARBA" id="ARBA00023015"/>
    </source>
</evidence>
<keyword evidence="2" id="KW-0238">DNA-binding</keyword>
<dbReference type="Pfam" id="PF13545">
    <property type="entry name" value="HTH_Crp_2"/>
    <property type="match status" value="1"/>
</dbReference>
<feature type="domain" description="Cyclic nucleotide-binding" evidence="5">
    <location>
        <begin position="18"/>
        <end position="102"/>
    </location>
</feature>
<evidence type="ECO:0000259" key="5">
    <source>
        <dbReference type="PROSITE" id="PS50042"/>
    </source>
</evidence>
<dbReference type="Gene3D" id="2.60.120.10">
    <property type="entry name" value="Jelly Rolls"/>
    <property type="match status" value="1"/>
</dbReference>
<evidence type="ECO:0000259" key="6">
    <source>
        <dbReference type="PROSITE" id="PS51063"/>
    </source>
</evidence>
<dbReference type="PANTHER" id="PTHR24567">
    <property type="entry name" value="CRP FAMILY TRANSCRIPTIONAL REGULATORY PROTEIN"/>
    <property type="match status" value="1"/>
</dbReference>
<dbReference type="InterPro" id="IPR036388">
    <property type="entry name" value="WH-like_DNA-bd_sf"/>
</dbReference>
<protein>
    <submittedName>
        <fullName evidence="7">Putative transcriptional regulator</fullName>
    </submittedName>
</protein>
<dbReference type="PANTHER" id="PTHR24567:SF26">
    <property type="entry name" value="REGULATORY PROTEIN YEIL"/>
    <property type="match status" value="1"/>
</dbReference>
<dbReference type="InterPro" id="IPR050397">
    <property type="entry name" value="Env_Response_Regulators"/>
</dbReference>
<dbReference type="PATRIC" id="fig|1117379.3.peg.5215"/>
<evidence type="ECO:0000313" key="8">
    <source>
        <dbReference type="Proteomes" id="UP000006316"/>
    </source>
</evidence>
<evidence type="ECO:0000256" key="4">
    <source>
        <dbReference type="ARBA" id="ARBA00023163"/>
    </source>
</evidence>
<dbReference type="OrthoDB" id="9810708at2"/>
<evidence type="ECO:0000256" key="2">
    <source>
        <dbReference type="ARBA" id="ARBA00023125"/>
    </source>
</evidence>
<dbReference type="CDD" id="cd00038">
    <property type="entry name" value="CAP_ED"/>
    <property type="match status" value="1"/>
</dbReference>
<dbReference type="SMART" id="SM00100">
    <property type="entry name" value="cNMP"/>
    <property type="match status" value="1"/>
</dbReference>
<dbReference type="AlphaFoldDB" id="K6D3K1"/>
<organism evidence="7 8">
    <name type="scientific">Neobacillus bataviensis LMG 21833</name>
    <dbReference type="NCBI Taxonomy" id="1117379"/>
    <lineage>
        <taxon>Bacteria</taxon>
        <taxon>Bacillati</taxon>
        <taxon>Bacillota</taxon>
        <taxon>Bacilli</taxon>
        <taxon>Bacillales</taxon>
        <taxon>Bacillaceae</taxon>
        <taxon>Neobacillus</taxon>
    </lineage>
</organism>
<dbReference type="PROSITE" id="PS50042">
    <property type="entry name" value="CNMP_BINDING_3"/>
    <property type="match status" value="1"/>
</dbReference>
<dbReference type="Proteomes" id="UP000006316">
    <property type="component" value="Unassembled WGS sequence"/>
</dbReference>
<accession>K6D3K1</accession>